<dbReference type="Gene3D" id="1.25.40.20">
    <property type="entry name" value="Ankyrin repeat-containing domain"/>
    <property type="match status" value="1"/>
</dbReference>
<dbReference type="InterPro" id="IPR002110">
    <property type="entry name" value="Ankyrin_rpt"/>
</dbReference>
<dbReference type="Proteomes" id="UP001305647">
    <property type="component" value="Unassembled WGS sequence"/>
</dbReference>
<keyword evidence="3" id="KW-1185">Reference proteome</keyword>
<gene>
    <name evidence="2" type="ORF">N658DRAFT_486309</name>
</gene>
<reference evidence="2" key="2">
    <citation type="submission" date="2023-05" db="EMBL/GenBank/DDBJ databases">
        <authorList>
            <consortium name="Lawrence Berkeley National Laboratory"/>
            <person name="Steindorff A."/>
            <person name="Hensen N."/>
            <person name="Bonometti L."/>
            <person name="Westerberg I."/>
            <person name="Brannstrom I.O."/>
            <person name="Guillou S."/>
            <person name="Cros-Aarteil S."/>
            <person name="Calhoun S."/>
            <person name="Haridas S."/>
            <person name="Kuo A."/>
            <person name="Mondo S."/>
            <person name="Pangilinan J."/>
            <person name="Riley R."/>
            <person name="Labutti K."/>
            <person name="Andreopoulos B."/>
            <person name="Lipzen A."/>
            <person name="Chen C."/>
            <person name="Yanf M."/>
            <person name="Daum C."/>
            <person name="Ng V."/>
            <person name="Clum A."/>
            <person name="Ohm R."/>
            <person name="Martin F."/>
            <person name="Silar P."/>
            <person name="Natvig D."/>
            <person name="Lalanne C."/>
            <person name="Gautier V."/>
            <person name="Ament-Velasquez S.L."/>
            <person name="Kruys A."/>
            <person name="Hutchinson M.I."/>
            <person name="Powell A.J."/>
            <person name="Barry K."/>
            <person name="Miller A.N."/>
            <person name="Grigoriev I.V."/>
            <person name="Debuchy R."/>
            <person name="Gladieux P."/>
            <person name="Thoren M.H."/>
            <person name="Johannesson H."/>
        </authorList>
    </citation>
    <scope>NUCLEOTIDE SEQUENCE</scope>
    <source>
        <strain evidence="2">CBS 757.83</strain>
    </source>
</reference>
<dbReference type="PROSITE" id="PS50088">
    <property type="entry name" value="ANK_REPEAT"/>
    <property type="match status" value="1"/>
</dbReference>
<dbReference type="SUPFAM" id="SSF48403">
    <property type="entry name" value="Ankyrin repeat"/>
    <property type="match status" value="1"/>
</dbReference>
<comment type="caution">
    <text evidence="2">The sequence shown here is derived from an EMBL/GenBank/DDBJ whole genome shotgun (WGS) entry which is preliminary data.</text>
</comment>
<dbReference type="PROSITE" id="PS50297">
    <property type="entry name" value="ANK_REP_REGION"/>
    <property type="match status" value="1"/>
</dbReference>
<protein>
    <submittedName>
        <fullName evidence="2">Uncharacterized protein</fullName>
    </submittedName>
</protein>
<evidence type="ECO:0000313" key="3">
    <source>
        <dbReference type="Proteomes" id="UP001305647"/>
    </source>
</evidence>
<dbReference type="EMBL" id="MU863636">
    <property type="protein sequence ID" value="KAK4101292.1"/>
    <property type="molecule type" value="Genomic_DNA"/>
</dbReference>
<name>A0AAN6T262_9PEZI</name>
<reference evidence="2" key="1">
    <citation type="journal article" date="2023" name="Mol. Phylogenet. Evol.">
        <title>Genome-scale phylogeny and comparative genomics of the fungal order Sordariales.</title>
        <authorList>
            <person name="Hensen N."/>
            <person name="Bonometti L."/>
            <person name="Westerberg I."/>
            <person name="Brannstrom I.O."/>
            <person name="Guillou S."/>
            <person name="Cros-Aarteil S."/>
            <person name="Calhoun S."/>
            <person name="Haridas S."/>
            <person name="Kuo A."/>
            <person name="Mondo S."/>
            <person name="Pangilinan J."/>
            <person name="Riley R."/>
            <person name="LaButti K."/>
            <person name="Andreopoulos B."/>
            <person name="Lipzen A."/>
            <person name="Chen C."/>
            <person name="Yan M."/>
            <person name="Daum C."/>
            <person name="Ng V."/>
            <person name="Clum A."/>
            <person name="Steindorff A."/>
            <person name="Ohm R.A."/>
            <person name="Martin F."/>
            <person name="Silar P."/>
            <person name="Natvig D.O."/>
            <person name="Lalanne C."/>
            <person name="Gautier V."/>
            <person name="Ament-Velasquez S.L."/>
            <person name="Kruys A."/>
            <person name="Hutchinson M.I."/>
            <person name="Powell A.J."/>
            <person name="Barry K."/>
            <person name="Miller A.N."/>
            <person name="Grigoriev I.V."/>
            <person name="Debuchy R."/>
            <person name="Gladieux P."/>
            <person name="Hiltunen Thoren M."/>
            <person name="Johannesson H."/>
        </authorList>
    </citation>
    <scope>NUCLEOTIDE SEQUENCE</scope>
    <source>
        <strain evidence="2">CBS 757.83</strain>
    </source>
</reference>
<evidence type="ECO:0000313" key="2">
    <source>
        <dbReference type="EMBL" id="KAK4101292.1"/>
    </source>
</evidence>
<proteinExistence type="predicted"/>
<keyword evidence="1" id="KW-0040">ANK repeat</keyword>
<dbReference type="InterPro" id="IPR036770">
    <property type="entry name" value="Ankyrin_rpt-contain_sf"/>
</dbReference>
<organism evidence="2 3">
    <name type="scientific">Parathielavia hyrcaniae</name>
    <dbReference type="NCBI Taxonomy" id="113614"/>
    <lineage>
        <taxon>Eukaryota</taxon>
        <taxon>Fungi</taxon>
        <taxon>Dikarya</taxon>
        <taxon>Ascomycota</taxon>
        <taxon>Pezizomycotina</taxon>
        <taxon>Sordariomycetes</taxon>
        <taxon>Sordariomycetidae</taxon>
        <taxon>Sordariales</taxon>
        <taxon>Chaetomiaceae</taxon>
        <taxon>Parathielavia</taxon>
    </lineage>
</organism>
<evidence type="ECO:0000256" key="1">
    <source>
        <dbReference type="PROSITE-ProRule" id="PRU00023"/>
    </source>
</evidence>
<sequence>MALASLQRDVEWAREDIYGVLTTLSWLASEDRKAKTLPSGSGDEITVTALGSIDDVKALRELIDAGADAKCRDASGCTPLHLQALTGGEDLWSRFTVLLDAGADATVRTNSGDSVIDVLRPAISTSRARGTVSDVEDFLLRHGKKLGINFVASQ</sequence>
<accession>A0AAN6T262</accession>
<feature type="repeat" description="ANK" evidence="1">
    <location>
        <begin position="75"/>
        <end position="110"/>
    </location>
</feature>
<dbReference type="AlphaFoldDB" id="A0AAN6T262"/>